<dbReference type="Proteomes" id="UP000295705">
    <property type="component" value="Unassembled WGS sequence"/>
</dbReference>
<evidence type="ECO:0000259" key="1">
    <source>
        <dbReference type="Pfam" id="PF04480"/>
    </source>
</evidence>
<organism evidence="2 3">
    <name type="scientific">Actinomycetospora succinea</name>
    <dbReference type="NCBI Taxonomy" id="663603"/>
    <lineage>
        <taxon>Bacteria</taxon>
        <taxon>Bacillati</taxon>
        <taxon>Actinomycetota</taxon>
        <taxon>Actinomycetes</taxon>
        <taxon>Pseudonocardiales</taxon>
        <taxon>Pseudonocardiaceae</taxon>
        <taxon>Actinomycetospora</taxon>
    </lineage>
</organism>
<evidence type="ECO:0000313" key="3">
    <source>
        <dbReference type="Proteomes" id="UP000295705"/>
    </source>
</evidence>
<comment type="caution">
    <text evidence="2">The sequence shown here is derived from an EMBL/GenBank/DDBJ whole genome shotgun (WGS) entry which is preliminary data.</text>
</comment>
<reference evidence="2 3" key="1">
    <citation type="submission" date="2019-03" db="EMBL/GenBank/DDBJ databases">
        <title>Genomic Encyclopedia of Type Strains, Phase IV (KMG-IV): sequencing the most valuable type-strain genomes for metagenomic binning, comparative biology and taxonomic classification.</title>
        <authorList>
            <person name="Goeker M."/>
        </authorList>
    </citation>
    <scope>NUCLEOTIDE SEQUENCE [LARGE SCALE GENOMIC DNA]</scope>
    <source>
        <strain evidence="2 3">DSM 45775</strain>
    </source>
</reference>
<keyword evidence="3" id="KW-1185">Reference proteome</keyword>
<dbReference type="GO" id="GO:0004519">
    <property type="term" value="F:endonuclease activity"/>
    <property type="evidence" value="ECO:0007669"/>
    <property type="project" value="UniProtKB-KW"/>
</dbReference>
<sequence>MILGQTGWIRGGVRCVEPGMSTPEQLAELRRLARAQHGVVSLAQARAAGLSEDTIARRVATKAWRPVGPRVFQVAEHEETPASRTVAAMLSIGASAVLVGRSAAWWWDLHDAAPGRVEIAVDRAHQVRPRWDVDMTRRTIDPVDRTRHRRLVVTCRAPTVLDAAVRMGLTPGAKLMDRALVRRRVSLPALVSVHHRTAGRRGAPVAAKLLALAGGGARSEAERRAHRLMRRAGLCGWTPDTEIVLPGYGRAVGDVVFADEKVVLKIDGWAYHRDLRAFLTDGPRQSALAAEGWVVVRTHWHELVSDPDGFLSRLRRTLAARSGTR</sequence>
<keyword evidence="2" id="KW-0540">Nuclease</keyword>
<keyword evidence="2" id="KW-0255">Endonuclease</keyword>
<dbReference type="EMBL" id="SNYO01000001">
    <property type="protein sequence ID" value="TDQ65210.1"/>
    <property type="molecule type" value="Genomic_DNA"/>
</dbReference>
<keyword evidence="2" id="KW-0378">Hydrolase</keyword>
<accession>A0A4R6VRW4</accession>
<gene>
    <name evidence="2" type="ORF">EV188_101460</name>
</gene>
<dbReference type="InterPro" id="IPR011335">
    <property type="entry name" value="Restrct_endonuc-II-like"/>
</dbReference>
<dbReference type="AlphaFoldDB" id="A0A4R6VRW4"/>
<feature type="domain" description="DUF559" evidence="1">
    <location>
        <begin position="219"/>
        <end position="317"/>
    </location>
</feature>
<proteinExistence type="predicted"/>
<dbReference type="SUPFAM" id="SSF52980">
    <property type="entry name" value="Restriction endonuclease-like"/>
    <property type="match status" value="1"/>
</dbReference>
<dbReference type="Pfam" id="PF04480">
    <property type="entry name" value="DUF559"/>
    <property type="match status" value="1"/>
</dbReference>
<protein>
    <submittedName>
        <fullName evidence="2">Very-short-patch-repair endonuclease</fullName>
    </submittedName>
</protein>
<evidence type="ECO:0000313" key="2">
    <source>
        <dbReference type="EMBL" id="TDQ65210.1"/>
    </source>
</evidence>
<name>A0A4R6VRW4_9PSEU</name>
<dbReference type="InterPro" id="IPR007569">
    <property type="entry name" value="DUF559"/>
</dbReference>